<keyword evidence="1" id="KW-1133">Transmembrane helix</keyword>
<dbReference type="AlphaFoldDB" id="A0A411HL90"/>
<dbReference type="Proteomes" id="UP000291562">
    <property type="component" value="Chromosome"/>
</dbReference>
<dbReference type="EMBL" id="CP035704">
    <property type="protein sequence ID" value="QBB71296.1"/>
    <property type="molecule type" value="Genomic_DNA"/>
</dbReference>
<proteinExistence type="predicted"/>
<protein>
    <submittedName>
        <fullName evidence="2">Uncharacterized protein</fullName>
    </submittedName>
</protein>
<dbReference type="OrthoDB" id="9918521at2"/>
<dbReference type="RefSeq" id="WP_129834159.1">
    <property type="nucleotide sequence ID" value="NZ_CP035704.1"/>
</dbReference>
<feature type="transmembrane region" description="Helical" evidence="1">
    <location>
        <begin position="40"/>
        <end position="61"/>
    </location>
</feature>
<gene>
    <name evidence="2" type="ORF">ELE36_13550</name>
</gene>
<accession>A0A411HL90</accession>
<dbReference type="KEGG" id="xbc:ELE36_13550"/>
<feature type="transmembrane region" description="Helical" evidence="1">
    <location>
        <begin position="73"/>
        <end position="91"/>
    </location>
</feature>
<evidence type="ECO:0000313" key="2">
    <source>
        <dbReference type="EMBL" id="QBB71296.1"/>
    </source>
</evidence>
<name>A0A411HL90_9GAMM</name>
<keyword evidence="3" id="KW-1185">Reference proteome</keyword>
<keyword evidence="1" id="KW-0812">Transmembrane</keyword>
<evidence type="ECO:0000313" key="3">
    <source>
        <dbReference type="Proteomes" id="UP000291562"/>
    </source>
</evidence>
<keyword evidence="1" id="KW-0472">Membrane</keyword>
<reference evidence="2 3" key="1">
    <citation type="submission" date="2019-01" db="EMBL/GenBank/DDBJ databases">
        <title>Pseudolysobacter antarctica gen. nov., sp. nov., isolated from Fildes Peninsula, Antarctica.</title>
        <authorList>
            <person name="Wei Z."/>
            <person name="Peng F."/>
        </authorList>
    </citation>
    <scope>NUCLEOTIDE SEQUENCE [LARGE SCALE GENOMIC DNA]</scope>
    <source>
        <strain evidence="2 3">AQ6-296</strain>
    </source>
</reference>
<sequence>MVVTQKSATPPLRRILFALLFTPLLPPFYATLFFAEPWSLPIGLLLTYPSAWLLGLPIVLLLRRLHRLDGWSLALAGAVCSVPALLLYWWIDTPPHLQAFSAVNALELLGWGAFSGLCFWLLGIVGDSSVSLRTLLDIGPPQK</sequence>
<organism evidence="2 3">
    <name type="scientific">Pseudolysobacter antarcticus</name>
    <dbReference type="NCBI Taxonomy" id="2511995"/>
    <lineage>
        <taxon>Bacteria</taxon>
        <taxon>Pseudomonadati</taxon>
        <taxon>Pseudomonadota</taxon>
        <taxon>Gammaproteobacteria</taxon>
        <taxon>Lysobacterales</taxon>
        <taxon>Rhodanobacteraceae</taxon>
        <taxon>Pseudolysobacter</taxon>
    </lineage>
</organism>
<feature type="transmembrane region" description="Helical" evidence="1">
    <location>
        <begin position="111"/>
        <end position="136"/>
    </location>
</feature>
<evidence type="ECO:0000256" key="1">
    <source>
        <dbReference type="SAM" id="Phobius"/>
    </source>
</evidence>